<dbReference type="GO" id="GO:0003700">
    <property type="term" value="F:DNA-binding transcription factor activity"/>
    <property type="evidence" value="ECO:0007669"/>
    <property type="project" value="TreeGrafter"/>
</dbReference>
<dbReference type="PANTHER" id="PTHR33221:SF4">
    <property type="entry name" value="HTH-TYPE TRANSCRIPTIONAL REPRESSOR NSRR"/>
    <property type="match status" value="1"/>
</dbReference>
<dbReference type="Proteomes" id="UP000186513">
    <property type="component" value="Unassembled WGS sequence"/>
</dbReference>
<evidence type="ECO:0000313" key="2">
    <source>
        <dbReference type="EMBL" id="SFZ73691.1"/>
    </source>
</evidence>
<dbReference type="Gene3D" id="1.10.10.10">
    <property type="entry name" value="Winged helix-like DNA-binding domain superfamily/Winged helix DNA-binding domain"/>
    <property type="match status" value="1"/>
</dbReference>
<dbReference type="InterPro" id="IPR036388">
    <property type="entry name" value="WH-like_DNA-bd_sf"/>
</dbReference>
<dbReference type="NCBIfam" id="TIGR00738">
    <property type="entry name" value="rrf2_super"/>
    <property type="match status" value="1"/>
</dbReference>
<reference evidence="2" key="1">
    <citation type="submission" date="2016-11" db="EMBL/GenBank/DDBJ databases">
        <authorList>
            <person name="Jaros S."/>
            <person name="Januszkiewicz K."/>
            <person name="Wedrychowicz H."/>
        </authorList>
    </citation>
    <scope>NUCLEOTIDE SEQUENCE [LARGE SCALE GENOMIC DNA]</scope>
    <source>
        <strain evidence="2">DSM 18899</strain>
    </source>
</reference>
<dbReference type="SUPFAM" id="SSF46785">
    <property type="entry name" value="Winged helix' DNA-binding domain"/>
    <property type="match status" value="1"/>
</dbReference>
<accession>A0A1K2HAC5</accession>
<dbReference type="GO" id="GO:0005829">
    <property type="term" value="C:cytosol"/>
    <property type="evidence" value="ECO:0007669"/>
    <property type="project" value="TreeGrafter"/>
</dbReference>
<organism evidence="2 3">
    <name type="scientific">Chitinimonas taiwanensis DSM 18899</name>
    <dbReference type="NCBI Taxonomy" id="1121279"/>
    <lineage>
        <taxon>Bacteria</taxon>
        <taxon>Pseudomonadati</taxon>
        <taxon>Pseudomonadota</taxon>
        <taxon>Betaproteobacteria</taxon>
        <taxon>Neisseriales</taxon>
        <taxon>Chitinibacteraceae</taxon>
        <taxon>Chitinimonas</taxon>
    </lineage>
</organism>
<protein>
    <submittedName>
        <fullName evidence="2">Transcriptional regulator, BadM/Rrf2 family</fullName>
    </submittedName>
</protein>
<dbReference type="InterPro" id="IPR036390">
    <property type="entry name" value="WH_DNA-bd_sf"/>
</dbReference>
<proteinExistence type="predicted"/>
<sequence length="154" mass="16676">MQLTRFSDLGLRTLMYLQQAEPDRSQAVTIAEIASQFDVPHNHLVKVVNRLGKLGWLSATRGRKGGLALGVPAANLRLGQVLQGLEGSLELINCEDPPCTLRGQCLLKGALNAGLAAFYAKMDEYSLADVCATRTGEAIITLHRQFLGQQAARC</sequence>
<dbReference type="GO" id="GO:0003677">
    <property type="term" value="F:DNA binding"/>
    <property type="evidence" value="ECO:0007669"/>
    <property type="project" value="UniProtKB-KW"/>
</dbReference>
<dbReference type="EMBL" id="FPKR01000003">
    <property type="protein sequence ID" value="SFZ73691.1"/>
    <property type="molecule type" value="Genomic_DNA"/>
</dbReference>
<dbReference type="PANTHER" id="PTHR33221">
    <property type="entry name" value="WINGED HELIX-TURN-HELIX TRANSCRIPTIONAL REGULATOR, RRF2 FAMILY"/>
    <property type="match status" value="1"/>
</dbReference>
<dbReference type="InterPro" id="IPR000944">
    <property type="entry name" value="Tscrpt_reg_Rrf2"/>
</dbReference>
<dbReference type="OrthoDB" id="9795923at2"/>
<dbReference type="RefSeq" id="WP_072427479.1">
    <property type="nucleotide sequence ID" value="NZ_FPKR01000003.1"/>
</dbReference>
<keyword evidence="1" id="KW-0238">DNA-binding</keyword>
<dbReference type="Pfam" id="PF02082">
    <property type="entry name" value="Rrf2"/>
    <property type="match status" value="1"/>
</dbReference>
<evidence type="ECO:0000256" key="1">
    <source>
        <dbReference type="ARBA" id="ARBA00023125"/>
    </source>
</evidence>
<keyword evidence="3" id="KW-1185">Reference proteome</keyword>
<dbReference type="AlphaFoldDB" id="A0A1K2HAC5"/>
<dbReference type="STRING" id="1121279.SAMN02745887_00947"/>
<dbReference type="PROSITE" id="PS51197">
    <property type="entry name" value="HTH_RRF2_2"/>
    <property type="match status" value="1"/>
</dbReference>
<gene>
    <name evidence="2" type="ORF">SAMN02745887_00947</name>
</gene>
<name>A0A1K2HAC5_9NEIS</name>
<evidence type="ECO:0000313" key="3">
    <source>
        <dbReference type="Proteomes" id="UP000186513"/>
    </source>
</evidence>